<name>D5ACN3_PICSI</name>
<protein>
    <submittedName>
        <fullName evidence="2">Uncharacterized protein</fullName>
    </submittedName>
</protein>
<dbReference type="AlphaFoldDB" id="D5ACN3"/>
<organism evidence="2">
    <name type="scientific">Picea sitchensis</name>
    <name type="common">Sitka spruce</name>
    <name type="synonym">Pinus sitchensis</name>
    <dbReference type="NCBI Taxonomy" id="3332"/>
    <lineage>
        <taxon>Eukaryota</taxon>
        <taxon>Viridiplantae</taxon>
        <taxon>Streptophyta</taxon>
        <taxon>Embryophyta</taxon>
        <taxon>Tracheophyta</taxon>
        <taxon>Spermatophyta</taxon>
        <taxon>Pinopsida</taxon>
        <taxon>Pinidae</taxon>
        <taxon>Conifers I</taxon>
        <taxon>Pinales</taxon>
        <taxon>Pinaceae</taxon>
        <taxon>Picea</taxon>
    </lineage>
</organism>
<reference evidence="2" key="1">
    <citation type="submission" date="2010-04" db="EMBL/GenBank/DDBJ databases">
        <authorList>
            <person name="Reid K.E."/>
            <person name="Liao N."/>
            <person name="Chan S."/>
            <person name="Docking R."/>
            <person name="Taylor G."/>
            <person name="Moore R."/>
            <person name="Mayo M."/>
            <person name="Munro S."/>
            <person name="King J."/>
            <person name="Yanchuk A."/>
            <person name="Holt R."/>
            <person name="Jones S."/>
            <person name="Marra M."/>
            <person name="Ritland C.E."/>
            <person name="Ritland K."/>
            <person name="Bohlmann J."/>
        </authorList>
    </citation>
    <scope>NUCLEOTIDE SEQUENCE</scope>
    <source>
        <tissue evidence="2">Bud</tissue>
    </source>
</reference>
<keyword evidence="1" id="KW-1133">Transmembrane helix</keyword>
<evidence type="ECO:0000313" key="2">
    <source>
        <dbReference type="EMBL" id="ADE77302.1"/>
    </source>
</evidence>
<proteinExistence type="evidence at transcript level"/>
<dbReference type="EMBL" id="BT124020">
    <property type="protein sequence ID" value="ADE77302.1"/>
    <property type="molecule type" value="mRNA"/>
</dbReference>
<accession>D5ACN3</accession>
<sequence length="53" mass="6025">MRSPHWGMGVTYGVMFLLYSAFLHCSLTVQALFQVHSTLLHTSGEIICNYLFC</sequence>
<feature type="transmembrane region" description="Helical" evidence="1">
    <location>
        <begin position="12"/>
        <end position="33"/>
    </location>
</feature>
<keyword evidence="1" id="KW-0472">Membrane</keyword>
<keyword evidence="1" id="KW-0812">Transmembrane</keyword>
<evidence type="ECO:0000256" key="1">
    <source>
        <dbReference type="SAM" id="Phobius"/>
    </source>
</evidence>